<reference evidence="1" key="2">
    <citation type="journal article" date="2015" name="Data Brief">
        <title>Shoot transcriptome of the giant reed, Arundo donax.</title>
        <authorList>
            <person name="Barrero R.A."/>
            <person name="Guerrero F.D."/>
            <person name="Moolhuijzen P."/>
            <person name="Goolsby J.A."/>
            <person name="Tidwell J."/>
            <person name="Bellgard S.E."/>
            <person name="Bellgard M.I."/>
        </authorList>
    </citation>
    <scope>NUCLEOTIDE SEQUENCE</scope>
    <source>
        <tissue evidence="1">Shoot tissue taken approximately 20 cm above the soil surface</tissue>
    </source>
</reference>
<dbReference type="AlphaFoldDB" id="A0A0A9GRF7"/>
<organism evidence="1">
    <name type="scientific">Arundo donax</name>
    <name type="common">Giant reed</name>
    <name type="synonym">Donax arundinaceus</name>
    <dbReference type="NCBI Taxonomy" id="35708"/>
    <lineage>
        <taxon>Eukaryota</taxon>
        <taxon>Viridiplantae</taxon>
        <taxon>Streptophyta</taxon>
        <taxon>Embryophyta</taxon>
        <taxon>Tracheophyta</taxon>
        <taxon>Spermatophyta</taxon>
        <taxon>Magnoliopsida</taxon>
        <taxon>Liliopsida</taxon>
        <taxon>Poales</taxon>
        <taxon>Poaceae</taxon>
        <taxon>PACMAD clade</taxon>
        <taxon>Arundinoideae</taxon>
        <taxon>Arundineae</taxon>
        <taxon>Arundo</taxon>
    </lineage>
</organism>
<evidence type="ECO:0000313" key="1">
    <source>
        <dbReference type="EMBL" id="JAE26004.1"/>
    </source>
</evidence>
<reference evidence="1" key="1">
    <citation type="submission" date="2014-09" db="EMBL/GenBank/DDBJ databases">
        <authorList>
            <person name="Magalhaes I.L.F."/>
            <person name="Oliveira U."/>
            <person name="Santos F.R."/>
            <person name="Vidigal T.H.D.A."/>
            <person name="Brescovit A.D."/>
            <person name="Santos A.J."/>
        </authorList>
    </citation>
    <scope>NUCLEOTIDE SEQUENCE</scope>
    <source>
        <tissue evidence="1">Shoot tissue taken approximately 20 cm above the soil surface</tissue>
    </source>
</reference>
<sequence length="18" mass="2135">MFQLKHQNFTPTTRGTDL</sequence>
<protein>
    <submittedName>
        <fullName evidence="1">Uncharacterized protein</fullName>
    </submittedName>
</protein>
<proteinExistence type="predicted"/>
<dbReference type="EMBL" id="GBRH01171892">
    <property type="protein sequence ID" value="JAE26004.1"/>
    <property type="molecule type" value="Transcribed_RNA"/>
</dbReference>
<accession>A0A0A9GRF7</accession>
<name>A0A0A9GRF7_ARUDO</name>